<accession>A0A8J8T3D6</accession>
<gene>
    <name evidence="1" type="ORF">FGO68_gene14056</name>
</gene>
<proteinExistence type="predicted"/>
<evidence type="ECO:0000313" key="2">
    <source>
        <dbReference type="Proteomes" id="UP000785679"/>
    </source>
</evidence>
<dbReference type="AlphaFoldDB" id="A0A8J8T3D6"/>
<keyword evidence="2" id="KW-1185">Reference proteome</keyword>
<reference evidence="1" key="1">
    <citation type="submission" date="2019-06" db="EMBL/GenBank/DDBJ databases">
        <authorList>
            <person name="Zheng W."/>
        </authorList>
    </citation>
    <scope>NUCLEOTIDE SEQUENCE</scope>
    <source>
        <strain evidence="1">QDHG01</strain>
    </source>
</reference>
<dbReference type="Proteomes" id="UP000785679">
    <property type="component" value="Unassembled WGS sequence"/>
</dbReference>
<sequence>MRQKISQIRMKSWEEIRQQIEEILFRLKLIKEKLNTFRNNIEQGIEACRRVSLSTEPIDALAHNFKDNLMRTYHQVENQAYSLHQRIILREWDENFPIKQYLEEFCEMNKIIDQFNQSLQTEIDAFHSLKIFDMVLPLLEKFMIKETANKRRSQSASNNKRQSARLRIASKSQVLVQRTLCDEQSQSISGNEKSVCFSEYKYKRLQLKYILKRVGQMIAQLRVQLSGSADREEDYQTYLTWKKELMQLLQRYSQLSVDKQQALEQLFCEAHDLESELLRKQIRMDLDNIAVIINDEQSQLKIAKQIPAMQGHLLKKSNCLFRLISKDLKQLDSEYKSKEDGCLVIPVADLCNFQKRAIQLRKEVRVQSESVNSVLQFFQYQ</sequence>
<dbReference type="EMBL" id="RRYP01007125">
    <property type="protein sequence ID" value="TNV80719.1"/>
    <property type="molecule type" value="Genomic_DNA"/>
</dbReference>
<comment type="caution">
    <text evidence="1">The sequence shown here is derived from an EMBL/GenBank/DDBJ whole genome shotgun (WGS) entry which is preliminary data.</text>
</comment>
<protein>
    <submittedName>
        <fullName evidence="1">Uncharacterized protein</fullName>
    </submittedName>
</protein>
<name>A0A8J8T3D6_HALGN</name>
<evidence type="ECO:0000313" key="1">
    <source>
        <dbReference type="EMBL" id="TNV80719.1"/>
    </source>
</evidence>
<organism evidence="1 2">
    <name type="scientific">Halteria grandinella</name>
    <dbReference type="NCBI Taxonomy" id="5974"/>
    <lineage>
        <taxon>Eukaryota</taxon>
        <taxon>Sar</taxon>
        <taxon>Alveolata</taxon>
        <taxon>Ciliophora</taxon>
        <taxon>Intramacronucleata</taxon>
        <taxon>Spirotrichea</taxon>
        <taxon>Stichotrichia</taxon>
        <taxon>Sporadotrichida</taxon>
        <taxon>Halteriidae</taxon>
        <taxon>Halteria</taxon>
    </lineage>
</organism>